<dbReference type="GO" id="GO:0031418">
    <property type="term" value="F:L-ascorbic acid binding"/>
    <property type="evidence" value="ECO:0007669"/>
    <property type="project" value="UniProtKB-KW"/>
</dbReference>
<dbReference type="SMART" id="SM00702">
    <property type="entry name" value="P4Hc"/>
    <property type="match status" value="1"/>
</dbReference>
<dbReference type="GO" id="GO:0031543">
    <property type="term" value="F:peptidyl-proline dioxygenase activity"/>
    <property type="evidence" value="ECO:0007669"/>
    <property type="project" value="TreeGrafter"/>
</dbReference>
<dbReference type="InParanoid" id="A0A1C7NIV0"/>
<dbReference type="EMBL" id="LUGH01000118">
    <property type="protein sequence ID" value="OBZ89023.1"/>
    <property type="molecule type" value="Genomic_DNA"/>
</dbReference>
<comment type="caution">
    <text evidence="7">The sequence shown here is derived from an EMBL/GenBank/DDBJ whole genome shotgun (WGS) entry which is preliminary data.</text>
</comment>
<dbReference type="InterPro" id="IPR006620">
    <property type="entry name" value="Pro_4_hyd_alph"/>
</dbReference>
<evidence type="ECO:0000256" key="4">
    <source>
        <dbReference type="ARBA" id="ARBA00023002"/>
    </source>
</evidence>
<feature type="region of interest" description="Disordered" evidence="5">
    <location>
        <begin position="19"/>
        <end position="39"/>
    </location>
</feature>
<protein>
    <submittedName>
        <fullName evidence="7">Prolyl 4-hydroxylase subunit alpha</fullName>
    </submittedName>
</protein>
<evidence type="ECO:0000256" key="2">
    <source>
        <dbReference type="ARBA" id="ARBA00022896"/>
    </source>
</evidence>
<dbReference type="InterPro" id="IPR051559">
    <property type="entry name" value="HIF_prolyl_hydroxylases"/>
</dbReference>
<keyword evidence="8" id="KW-1185">Reference proteome</keyword>
<evidence type="ECO:0000259" key="6">
    <source>
        <dbReference type="SMART" id="SM00702"/>
    </source>
</evidence>
<proteinExistence type="predicted"/>
<keyword evidence="3" id="KW-0223">Dioxygenase</keyword>
<organism evidence="7 8">
    <name type="scientific">Choanephora cucurbitarum</name>
    <dbReference type="NCBI Taxonomy" id="101091"/>
    <lineage>
        <taxon>Eukaryota</taxon>
        <taxon>Fungi</taxon>
        <taxon>Fungi incertae sedis</taxon>
        <taxon>Mucoromycota</taxon>
        <taxon>Mucoromycotina</taxon>
        <taxon>Mucoromycetes</taxon>
        <taxon>Mucorales</taxon>
        <taxon>Mucorineae</taxon>
        <taxon>Choanephoraceae</taxon>
        <taxon>Choanephoroideae</taxon>
        <taxon>Choanephora</taxon>
    </lineage>
</organism>
<dbReference type="GO" id="GO:0008198">
    <property type="term" value="F:ferrous iron binding"/>
    <property type="evidence" value="ECO:0007669"/>
    <property type="project" value="TreeGrafter"/>
</dbReference>
<evidence type="ECO:0000256" key="5">
    <source>
        <dbReference type="SAM" id="MobiDB-lite"/>
    </source>
</evidence>
<gene>
    <name evidence="7" type="primary">phyA</name>
    <name evidence="7" type="ORF">A0J61_02931</name>
</gene>
<evidence type="ECO:0000256" key="1">
    <source>
        <dbReference type="ARBA" id="ARBA00001961"/>
    </source>
</evidence>
<dbReference type="Proteomes" id="UP000093000">
    <property type="component" value="Unassembled WGS sequence"/>
</dbReference>
<dbReference type="GO" id="GO:0071456">
    <property type="term" value="P:cellular response to hypoxia"/>
    <property type="evidence" value="ECO:0007669"/>
    <property type="project" value="TreeGrafter"/>
</dbReference>
<dbReference type="PANTHER" id="PTHR12907">
    <property type="entry name" value="EGL NINE HOMOLOG-RELATED"/>
    <property type="match status" value="1"/>
</dbReference>
<dbReference type="OrthoDB" id="76265at2759"/>
<reference evidence="7 8" key="1">
    <citation type="submission" date="2016-03" db="EMBL/GenBank/DDBJ databases">
        <title>Choanephora cucurbitarum.</title>
        <authorList>
            <person name="Min B."/>
            <person name="Park H."/>
            <person name="Park J.-H."/>
            <person name="Shin H.-D."/>
            <person name="Choi I.-G."/>
        </authorList>
    </citation>
    <scope>NUCLEOTIDE SEQUENCE [LARGE SCALE GENOMIC DNA]</scope>
    <source>
        <strain evidence="7 8">KUS-F28377</strain>
    </source>
</reference>
<dbReference type="AlphaFoldDB" id="A0A1C7NIV0"/>
<evidence type="ECO:0000313" key="8">
    <source>
        <dbReference type="Proteomes" id="UP000093000"/>
    </source>
</evidence>
<accession>A0A1C7NIV0</accession>
<evidence type="ECO:0000313" key="7">
    <source>
        <dbReference type="EMBL" id="OBZ89023.1"/>
    </source>
</evidence>
<dbReference type="PANTHER" id="PTHR12907:SF26">
    <property type="entry name" value="HIF PROLYL HYDROXYLASE, ISOFORM C"/>
    <property type="match status" value="1"/>
</dbReference>
<feature type="domain" description="Prolyl 4-hydroxylase alpha subunit" evidence="6">
    <location>
        <begin position="110"/>
        <end position="301"/>
    </location>
</feature>
<sequence>MSNKQVSLEERLVRLAATDISELPDFPDDKSDLPDDFEYDPEEYEDQEEEIVEELSENELLRFLDQQENPLTAVQRLFYNELNSTASQSQSEAWNLTCLTPKALEELYGTGWTEVEGLIDLDTLKGASQEAQQLEHWIPSTRDSGSIRRDDKIVWFNTENEPNEKEGIVKAPPHLKSIVDYVHTQLYKDLAKMIKLNGQNEYQLSHFAPGGCYGRHRDAFPTDDPDQRRVTVLIYLSSGWSPKDGGELKVCSPVDQSGLPKGADRVLSPTLGRIFIALSGAVDYEILASQKDRYSFNAWFR</sequence>
<keyword evidence="2" id="KW-0847">Vitamin C</keyword>
<evidence type="ECO:0000256" key="3">
    <source>
        <dbReference type="ARBA" id="ARBA00022964"/>
    </source>
</evidence>
<dbReference type="Gene3D" id="2.60.120.620">
    <property type="entry name" value="q2cbj1_9rhob like domain"/>
    <property type="match status" value="1"/>
</dbReference>
<comment type="cofactor">
    <cofactor evidence="1">
        <name>L-ascorbate</name>
        <dbReference type="ChEBI" id="CHEBI:38290"/>
    </cofactor>
</comment>
<dbReference type="InterPro" id="IPR044862">
    <property type="entry name" value="Pro_4_hyd_alph_FE2OG_OXY"/>
</dbReference>
<dbReference type="Pfam" id="PF13640">
    <property type="entry name" value="2OG-FeII_Oxy_3"/>
    <property type="match status" value="1"/>
</dbReference>
<keyword evidence="4" id="KW-0560">Oxidoreductase</keyword>
<name>A0A1C7NIV0_9FUNG</name>